<sequence>MRASIQVDWQAAADALELDSDSLVIVASLHVGTGQGRLPRRTTVMAKERMNKLQTRAVLEADLDGAQLSSRITGHIHLSLGCAAERGSALSPSEPGSRLWSTDFDILIEDGGSSRFPVSSLSFAEAFPESWHQFSPWYVEWRPGDLHSDFSSSVALYVNADDKEFHERFHTGDRLTVQSVLGGVAFELCSAALTSDDDFAIDSFEEGSVGAVISHWLVQALGPTVARSAKGQLERDPGAFFASMLSAMSEEP</sequence>
<evidence type="ECO:0000313" key="1">
    <source>
        <dbReference type="EMBL" id="TGY35761.1"/>
    </source>
</evidence>
<accession>A0A4S2D4G9</accession>
<protein>
    <submittedName>
        <fullName evidence="1">Uncharacterized protein</fullName>
    </submittedName>
</protein>
<name>A0A4S2D4G9_STEMA</name>
<evidence type="ECO:0000313" key="2">
    <source>
        <dbReference type="Proteomes" id="UP000306631"/>
    </source>
</evidence>
<reference evidence="1 2" key="1">
    <citation type="submission" date="2019-04" db="EMBL/GenBank/DDBJ databases">
        <title>Microbes associate with the intestines of laboratory mice.</title>
        <authorList>
            <person name="Navarre W."/>
            <person name="Wong E."/>
            <person name="Huang K."/>
            <person name="Tropini C."/>
            <person name="Ng K."/>
            <person name="Yu B."/>
        </authorList>
    </citation>
    <scope>NUCLEOTIDE SEQUENCE [LARGE SCALE GENOMIC DNA]</scope>
    <source>
        <strain evidence="1 2">NM62_B4-13</strain>
    </source>
</reference>
<dbReference type="EMBL" id="SRYW01000003">
    <property type="protein sequence ID" value="TGY35761.1"/>
    <property type="molecule type" value="Genomic_DNA"/>
</dbReference>
<organism evidence="1 2">
    <name type="scientific">Stenotrophomonas maltophilia</name>
    <name type="common">Pseudomonas maltophilia</name>
    <name type="synonym">Xanthomonas maltophilia</name>
    <dbReference type="NCBI Taxonomy" id="40324"/>
    <lineage>
        <taxon>Bacteria</taxon>
        <taxon>Pseudomonadati</taxon>
        <taxon>Pseudomonadota</taxon>
        <taxon>Gammaproteobacteria</taxon>
        <taxon>Lysobacterales</taxon>
        <taxon>Lysobacteraceae</taxon>
        <taxon>Stenotrophomonas</taxon>
        <taxon>Stenotrophomonas maltophilia group</taxon>
    </lineage>
</organism>
<dbReference type="AlphaFoldDB" id="A0A4S2D4G9"/>
<dbReference type="OrthoDB" id="7768239at2"/>
<comment type="caution">
    <text evidence="1">The sequence shown here is derived from an EMBL/GenBank/DDBJ whole genome shotgun (WGS) entry which is preliminary data.</text>
</comment>
<gene>
    <name evidence="1" type="ORF">E5352_03850</name>
</gene>
<dbReference type="Proteomes" id="UP000306631">
    <property type="component" value="Unassembled WGS sequence"/>
</dbReference>
<proteinExistence type="predicted"/>